<dbReference type="AlphaFoldDB" id="A0A2N5C1V8"/>
<evidence type="ECO:0000256" key="1">
    <source>
        <dbReference type="SAM" id="Phobius"/>
    </source>
</evidence>
<keyword evidence="1" id="KW-0472">Membrane</keyword>
<feature type="transmembrane region" description="Helical" evidence="1">
    <location>
        <begin position="54"/>
        <end position="71"/>
    </location>
</feature>
<organism evidence="2 4">
    <name type="scientific">Cupriavidus pauculus</name>
    <dbReference type="NCBI Taxonomy" id="82633"/>
    <lineage>
        <taxon>Bacteria</taxon>
        <taxon>Pseudomonadati</taxon>
        <taxon>Pseudomonadota</taxon>
        <taxon>Betaproteobacteria</taxon>
        <taxon>Burkholderiales</taxon>
        <taxon>Burkholderiaceae</taxon>
        <taxon>Cupriavidus</taxon>
    </lineage>
</organism>
<feature type="non-terminal residue" evidence="2">
    <location>
        <position position="75"/>
    </location>
</feature>
<comment type="caution">
    <text evidence="2">The sequence shown here is derived from an EMBL/GenBank/DDBJ whole genome shotgun (WGS) entry which is preliminary data.</text>
</comment>
<reference evidence="2 4" key="1">
    <citation type="submission" date="2017-12" db="EMBL/GenBank/DDBJ databases">
        <title>Genome sequence of the active heterotrophic nitrifier-denitrifier, Cupriavidus pauculus UM1.</title>
        <authorList>
            <person name="Putonti C."/>
            <person name="Castignetti D."/>
        </authorList>
    </citation>
    <scope>NUCLEOTIDE SEQUENCE [LARGE SCALE GENOMIC DNA]</scope>
    <source>
        <strain evidence="2 4">UM1</strain>
    </source>
</reference>
<accession>A0A2N5C1V8</accession>
<proteinExistence type="predicted"/>
<gene>
    <name evidence="3" type="ORF">CYJ10_15730</name>
    <name evidence="2" type="ORF">CYJ10_33585</name>
</gene>
<sequence>MMQLHKLTLLVTGFVVTASMVEAAFLARKARQQGKAYPWHEMGLSLVDMIGRKLMAFLPLSLAAPIFALAWQHRI</sequence>
<name>A0A2N5C1V8_9BURK</name>
<evidence type="ECO:0000313" key="2">
    <source>
        <dbReference type="EMBL" id="PLP96204.1"/>
    </source>
</evidence>
<keyword evidence="1" id="KW-0812">Transmembrane</keyword>
<evidence type="ECO:0000313" key="3">
    <source>
        <dbReference type="EMBL" id="PLP99897.1"/>
    </source>
</evidence>
<dbReference type="EMBL" id="PJRP01000006">
    <property type="protein sequence ID" value="PLP99897.1"/>
    <property type="molecule type" value="Genomic_DNA"/>
</dbReference>
<dbReference type="Proteomes" id="UP000234341">
    <property type="component" value="Unassembled WGS sequence"/>
</dbReference>
<evidence type="ECO:0000313" key="4">
    <source>
        <dbReference type="Proteomes" id="UP000234341"/>
    </source>
</evidence>
<dbReference type="EMBL" id="PJRP01000037">
    <property type="protein sequence ID" value="PLP96204.1"/>
    <property type="molecule type" value="Genomic_DNA"/>
</dbReference>
<protein>
    <submittedName>
        <fullName evidence="2">Fatty acid hydroxylase</fullName>
    </submittedName>
</protein>
<keyword evidence="1" id="KW-1133">Transmembrane helix</keyword>